<accession>A0ABM1M406</accession>
<evidence type="ECO:0000313" key="11">
    <source>
        <dbReference type="Proteomes" id="UP000695000"/>
    </source>
</evidence>
<dbReference type="InterPro" id="IPR017948">
    <property type="entry name" value="TGFb_CS"/>
</dbReference>
<protein>
    <submittedName>
        <fullName evidence="12">Protein decapentaplegic-like</fullName>
    </submittedName>
</protein>
<dbReference type="PRINTS" id="PR00669">
    <property type="entry name" value="INHIBINA"/>
</dbReference>
<dbReference type="InterPro" id="IPR029034">
    <property type="entry name" value="Cystine-knot_cytokine"/>
</dbReference>
<evidence type="ECO:0000256" key="8">
    <source>
        <dbReference type="RuleBase" id="RU000354"/>
    </source>
</evidence>
<dbReference type="PANTHER" id="PTHR11848:SF263">
    <property type="entry name" value="PROTEIN DECAPENTAPLEGIC"/>
    <property type="match status" value="1"/>
</dbReference>
<evidence type="ECO:0000256" key="7">
    <source>
        <dbReference type="ARBA" id="ARBA00023180"/>
    </source>
</evidence>
<feature type="signal peptide" evidence="9">
    <location>
        <begin position="1"/>
        <end position="25"/>
    </location>
</feature>
<evidence type="ECO:0000256" key="3">
    <source>
        <dbReference type="ARBA" id="ARBA00022525"/>
    </source>
</evidence>
<gene>
    <name evidence="12" type="primary">LOC108557335</name>
</gene>
<evidence type="ECO:0000256" key="2">
    <source>
        <dbReference type="ARBA" id="ARBA00006656"/>
    </source>
</evidence>
<keyword evidence="3" id="KW-0964">Secreted</keyword>
<keyword evidence="4 9" id="KW-0732">Signal</keyword>
<dbReference type="InterPro" id="IPR001839">
    <property type="entry name" value="TGF-b_C"/>
</dbReference>
<keyword evidence="5 8" id="KW-0339">Growth factor</keyword>
<keyword evidence="7" id="KW-0325">Glycoprotein</keyword>
<dbReference type="PROSITE" id="PS00250">
    <property type="entry name" value="TGF_BETA_1"/>
    <property type="match status" value="1"/>
</dbReference>
<feature type="domain" description="TGF-beta family profile" evidence="10">
    <location>
        <begin position="230"/>
        <end position="348"/>
    </location>
</feature>
<dbReference type="Gene3D" id="2.60.120.970">
    <property type="match status" value="1"/>
</dbReference>
<proteinExistence type="inferred from homology"/>
<evidence type="ECO:0000256" key="1">
    <source>
        <dbReference type="ARBA" id="ARBA00004613"/>
    </source>
</evidence>
<comment type="subcellular location">
    <subcellularLocation>
        <location evidence="1">Secreted</location>
    </subcellularLocation>
</comment>
<keyword evidence="11" id="KW-1185">Reference proteome</keyword>
<dbReference type="GeneID" id="108557335"/>
<sequence>MQVMNFCTKTVLAVVLVEMSWWTSASEVPKQLEGNLMSMLGLHKGRKIDRSKIIIPKEMVDLYERQTGQKLDTTSILKPGVHTHTANTMRSFTHIESPIDARFRGHHKFRLKFDVTNIPEGERLKAAELTLNRDVVNWLAHEDQDDFYQQVLVYDIRKVGIKGKQRPTKILIDSKPVDIRLNKTVSLDVLTAVRRWMATPKSNNGLLVEITGHGKKKPSKHVRLPLAAKRARRASNRRKKGKTRKICRRHSMYVNFADFGWDSWILKPDGYDAFYCHGECSFPLAGHLNTTNHAIVQSLVHSVNPRNATNPCCVPTELNSMSMLYLEDEGSLVLKNYKEMTVLGCGCR</sequence>
<dbReference type="Pfam" id="PF00688">
    <property type="entry name" value="TGFb_propeptide"/>
    <property type="match status" value="1"/>
</dbReference>
<dbReference type="RefSeq" id="XP_017769306.1">
    <property type="nucleotide sequence ID" value="XM_017913817.1"/>
</dbReference>
<organism evidence="11 12">
    <name type="scientific">Nicrophorus vespilloides</name>
    <name type="common">Boreal carrion beetle</name>
    <dbReference type="NCBI Taxonomy" id="110193"/>
    <lineage>
        <taxon>Eukaryota</taxon>
        <taxon>Metazoa</taxon>
        <taxon>Ecdysozoa</taxon>
        <taxon>Arthropoda</taxon>
        <taxon>Hexapoda</taxon>
        <taxon>Insecta</taxon>
        <taxon>Pterygota</taxon>
        <taxon>Neoptera</taxon>
        <taxon>Endopterygota</taxon>
        <taxon>Coleoptera</taxon>
        <taxon>Polyphaga</taxon>
        <taxon>Staphyliniformia</taxon>
        <taxon>Silphidae</taxon>
        <taxon>Nicrophorinae</taxon>
        <taxon>Nicrophorus</taxon>
    </lineage>
</organism>
<dbReference type="Gene3D" id="2.10.90.10">
    <property type="entry name" value="Cystine-knot cytokines"/>
    <property type="match status" value="1"/>
</dbReference>
<evidence type="ECO:0000256" key="6">
    <source>
        <dbReference type="ARBA" id="ARBA00023157"/>
    </source>
</evidence>
<dbReference type="Proteomes" id="UP000695000">
    <property type="component" value="Unplaced"/>
</dbReference>
<dbReference type="SMART" id="SM00204">
    <property type="entry name" value="TGFB"/>
    <property type="match status" value="1"/>
</dbReference>
<evidence type="ECO:0000256" key="5">
    <source>
        <dbReference type="ARBA" id="ARBA00023030"/>
    </source>
</evidence>
<comment type="similarity">
    <text evidence="2 8">Belongs to the TGF-beta family.</text>
</comment>
<dbReference type="PANTHER" id="PTHR11848">
    <property type="entry name" value="TGF-BETA FAMILY"/>
    <property type="match status" value="1"/>
</dbReference>
<dbReference type="InterPro" id="IPR001111">
    <property type="entry name" value="TGF-b_propeptide"/>
</dbReference>
<evidence type="ECO:0000259" key="10">
    <source>
        <dbReference type="PROSITE" id="PS51362"/>
    </source>
</evidence>
<evidence type="ECO:0000256" key="4">
    <source>
        <dbReference type="ARBA" id="ARBA00022729"/>
    </source>
</evidence>
<name>A0ABM1M406_NICVS</name>
<reference evidence="12" key="1">
    <citation type="submission" date="2025-08" db="UniProtKB">
        <authorList>
            <consortium name="RefSeq"/>
        </authorList>
    </citation>
    <scope>IDENTIFICATION</scope>
    <source>
        <tissue evidence="12">Whole Larva</tissue>
    </source>
</reference>
<evidence type="ECO:0000256" key="9">
    <source>
        <dbReference type="SAM" id="SignalP"/>
    </source>
</evidence>
<dbReference type="Pfam" id="PF00019">
    <property type="entry name" value="TGF_beta"/>
    <property type="match status" value="1"/>
</dbReference>
<dbReference type="SUPFAM" id="SSF57501">
    <property type="entry name" value="Cystine-knot cytokines"/>
    <property type="match status" value="1"/>
</dbReference>
<keyword evidence="6" id="KW-1015">Disulfide bond</keyword>
<dbReference type="CDD" id="cd13761">
    <property type="entry name" value="TGF_beta_BMP5_like"/>
    <property type="match status" value="1"/>
</dbReference>
<feature type="chain" id="PRO_5046336049" evidence="9">
    <location>
        <begin position="26"/>
        <end position="348"/>
    </location>
</feature>
<dbReference type="PROSITE" id="PS51362">
    <property type="entry name" value="TGF_BETA_2"/>
    <property type="match status" value="1"/>
</dbReference>
<evidence type="ECO:0000313" key="12">
    <source>
        <dbReference type="RefSeq" id="XP_017769306.1"/>
    </source>
</evidence>
<dbReference type="InterPro" id="IPR015615">
    <property type="entry name" value="TGF-beta-rel"/>
</dbReference>